<proteinExistence type="predicted"/>
<name>A0A7T3RC93_9SPIR</name>
<dbReference type="AlphaFoldDB" id="A0A7T3RC93"/>
<dbReference type="Proteomes" id="UP000595224">
    <property type="component" value="Chromosome"/>
</dbReference>
<evidence type="ECO:0008006" key="3">
    <source>
        <dbReference type="Google" id="ProtNLM"/>
    </source>
</evidence>
<dbReference type="InterPro" id="IPR036059">
    <property type="entry name" value="TldD/PmbA_sf"/>
</dbReference>
<dbReference type="InterPro" id="IPR051463">
    <property type="entry name" value="Peptidase_U62_metallo"/>
</dbReference>
<dbReference type="PANTHER" id="PTHR30624">
    <property type="entry name" value="UNCHARACTERIZED PROTEIN TLDD AND PMBA"/>
    <property type="match status" value="1"/>
</dbReference>
<protein>
    <recommendedName>
        <fullName evidence="3">Modulator of DNA gyrase</fullName>
    </recommendedName>
</protein>
<dbReference type="SUPFAM" id="SSF111283">
    <property type="entry name" value="Putative modulator of DNA gyrase, PmbA/TldD"/>
    <property type="match status" value="1"/>
</dbReference>
<dbReference type="EMBL" id="CP064936">
    <property type="protein sequence ID" value="QQA00458.1"/>
    <property type="molecule type" value="Genomic_DNA"/>
</dbReference>
<reference evidence="1 2" key="1">
    <citation type="submission" date="2020-11" db="EMBL/GenBank/DDBJ databases">
        <title>Treponema Peruensis nv. sp., first commensal Treponema isolated from human feces.</title>
        <authorList>
            <person name="Belkhou C."/>
            <person name="Raes J."/>
        </authorList>
    </citation>
    <scope>NUCLEOTIDE SEQUENCE [LARGE SCALE GENOMIC DNA]</scope>
    <source>
        <strain evidence="1 2">RCC2812</strain>
    </source>
</reference>
<dbReference type="KEGG" id="tper:IWA51_09295"/>
<keyword evidence="2" id="KW-1185">Reference proteome</keyword>
<evidence type="ECO:0000313" key="2">
    <source>
        <dbReference type="Proteomes" id="UP000595224"/>
    </source>
</evidence>
<evidence type="ECO:0000313" key="1">
    <source>
        <dbReference type="EMBL" id="QQA00458.1"/>
    </source>
</evidence>
<dbReference type="GO" id="GO:0008237">
    <property type="term" value="F:metallopeptidase activity"/>
    <property type="evidence" value="ECO:0007669"/>
    <property type="project" value="InterPro"/>
</dbReference>
<organism evidence="1 2">
    <name type="scientific">Treponema peruense</name>
    <dbReference type="NCBI Taxonomy" id="2787628"/>
    <lineage>
        <taxon>Bacteria</taxon>
        <taxon>Pseudomonadati</taxon>
        <taxon>Spirochaetota</taxon>
        <taxon>Spirochaetia</taxon>
        <taxon>Spirochaetales</taxon>
        <taxon>Treponemataceae</taxon>
        <taxon>Treponema</taxon>
    </lineage>
</organism>
<dbReference type="PANTHER" id="PTHR30624:SF4">
    <property type="entry name" value="METALLOPROTEASE TLDD"/>
    <property type="match status" value="1"/>
</dbReference>
<gene>
    <name evidence="1" type="ORF">IWA51_09295</name>
</gene>
<accession>A0A7T3RC93</accession>
<dbReference type="RefSeq" id="WP_198442202.1">
    <property type="nucleotide sequence ID" value="NZ_CBCSHE010000001.1"/>
</dbReference>
<dbReference type="GO" id="GO:0006508">
    <property type="term" value="P:proteolysis"/>
    <property type="evidence" value="ECO:0007669"/>
    <property type="project" value="InterPro"/>
</dbReference>
<dbReference type="GO" id="GO:0005829">
    <property type="term" value="C:cytosol"/>
    <property type="evidence" value="ECO:0007669"/>
    <property type="project" value="TreeGrafter"/>
</dbReference>
<sequence>MAKIKEQIKNNISLIISNNRNSINIKTTSFVRCKNRIYSQQVENPKLKLNKNSYKDSFIISNYIGKVEQKKRGNLQFIYSKSSERVIFDNNLEDTRQQEYLEASMQIDNRIKTKQFFGKNIIDFFEAIYKNEYIDLFKKETIKQNELKSFTEKVNYLLLKGSSTAYIFHELIGHMLEEDIYSGDSILRHISFPENIIVENISEPFSQFLGLGSLDDRGDIIKNEVLIKENEIISEIGKGNYRQEDFFKEPLPRMKTIKVSSNINENIPFDTNDYLEIQDFIYGSVNPQTGDIKLFATEGYLSGLFPIKNVRIFGKINNIIENLIIINQNFQFKIATCIKKGQKIPVGLFSPDSILYTKNLRVLYERK</sequence>